<dbReference type="Pfam" id="PF00646">
    <property type="entry name" value="F-box"/>
    <property type="match status" value="1"/>
</dbReference>
<comment type="caution">
    <text evidence="2">The sequence shown here is derived from an EMBL/GenBank/DDBJ whole genome shotgun (WGS) entry which is preliminary data.</text>
</comment>
<dbReference type="GO" id="GO:0000209">
    <property type="term" value="P:protein polyubiquitination"/>
    <property type="evidence" value="ECO:0007669"/>
    <property type="project" value="TreeGrafter"/>
</dbReference>
<accession>A0AAD8KWS1</accession>
<organism evidence="2 3">
    <name type="scientific">Tagetes erecta</name>
    <name type="common">African marigold</name>
    <dbReference type="NCBI Taxonomy" id="13708"/>
    <lineage>
        <taxon>Eukaryota</taxon>
        <taxon>Viridiplantae</taxon>
        <taxon>Streptophyta</taxon>
        <taxon>Embryophyta</taxon>
        <taxon>Tracheophyta</taxon>
        <taxon>Spermatophyta</taxon>
        <taxon>Magnoliopsida</taxon>
        <taxon>eudicotyledons</taxon>
        <taxon>Gunneridae</taxon>
        <taxon>Pentapetalae</taxon>
        <taxon>asterids</taxon>
        <taxon>campanulids</taxon>
        <taxon>Asterales</taxon>
        <taxon>Asteraceae</taxon>
        <taxon>Asteroideae</taxon>
        <taxon>Heliantheae alliance</taxon>
        <taxon>Tageteae</taxon>
        <taxon>Tagetes</taxon>
    </lineage>
</organism>
<gene>
    <name evidence="2" type="ORF">QVD17_16431</name>
</gene>
<dbReference type="AlphaFoldDB" id="A0AAD8KWS1"/>
<dbReference type="GO" id="GO:0032436">
    <property type="term" value="P:positive regulation of proteasomal ubiquitin-dependent protein catabolic process"/>
    <property type="evidence" value="ECO:0007669"/>
    <property type="project" value="TreeGrafter"/>
</dbReference>
<dbReference type="Proteomes" id="UP001229421">
    <property type="component" value="Unassembled WGS sequence"/>
</dbReference>
<proteinExistence type="predicted"/>
<reference evidence="2" key="1">
    <citation type="journal article" date="2023" name="bioRxiv">
        <title>Improved chromosome-level genome assembly for marigold (Tagetes erecta).</title>
        <authorList>
            <person name="Jiang F."/>
            <person name="Yuan L."/>
            <person name="Wang S."/>
            <person name="Wang H."/>
            <person name="Xu D."/>
            <person name="Wang A."/>
            <person name="Fan W."/>
        </authorList>
    </citation>
    <scope>NUCLEOTIDE SEQUENCE</scope>
    <source>
        <strain evidence="2">WSJ</strain>
        <tissue evidence="2">Leaf</tissue>
    </source>
</reference>
<dbReference type="PANTHER" id="PTHR14939:SF5">
    <property type="entry name" value="F-BOX ONLY PROTEIN 22"/>
    <property type="match status" value="1"/>
</dbReference>
<name>A0AAD8KWS1_TARER</name>
<dbReference type="EMBL" id="JAUHHV010000004">
    <property type="protein sequence ID" value="KAK1427737.1"/>
    <property type="molecule type" value="Genomic_DNA"/>
</dbReference>
<dbReference type="SUPFAM" id="SSF81383">
    <property type="entry name" value="F-box domain"/>
    <property type="match status" value="1"/>
</dbReference>
<evidence type="ECO:0000313" key="3">
    <source>
        <dbReference type="Proteomes" id="UP001229421"/>
    </source>
</evidence>
<evidence type="ECO:0000313" key="2">
    <source>
        <dbReference type="EMBL" id="KAK1427737.1"/>
    </source>
</evidence>
<keyword evidence="3" id="KW-1185">Reference proteome</keyword>
<protein>
    <recommendedName>
        <fullName evidence="1">F-box domain-containing protein</fullName>
    </recommendedName>
</protein>
<sequence>MVSPTLPYTETATTIDAIGPDLLQNIVAKLPGTSFTSAACVNRSWNILCDRILSRPNLSSASSFNPSLQVAVEEVVNKVLSRPIRPHFAIASVSSLFDLQEAHQLISTRLGSQVPVITNSSCGIIGRDAVSDEFKEVLWDNGRPEAPIVLSESENGAIMLVVGFLPGLKVGIIPLLKPTEIDATLYEFVFMYRRQEYVWIDKFVIDISKFSNSVSGCQSPAAMIISCCHDNVRSLRSRHEFLYGKNCLVLLKWLSPETVIVGDSGCQFRHTAGVNGNSRNSTVNEDHVSAAVALVFVVDKNKNPDI</sequence>
<dbReference type="InterPro" id="IPR036047">
    <property type="entry name" value="F-box-like_dom_sf"/>
</dbReference>
<feature type="domain" description="F-box" evidence="1">
    <location>
        <begin position="20"/>
        <end position="51"/>
    </location>
</feature>
<evidence type="ECO:0000259" key="1">
    <source>
        <dbReference type="Pfam" id="PF00646"/>
    </source>
</evidence>
<dbReference type="InterPro" id="IPR001810">
    <property type="entry name" value="F-box_dom"/>
</dbReference>
<dbReference type="PANTHER" id="PTHR14939">
    <property type="entry name" value="F-BOX ONLY PROTEIN 22"/>
    <property type="match status" value="1"/>
</dbReference>